<feature type="signal peptide" evidence="2">
    <location>
        <begin position="1"/>
        <end position="20"/>
    </location>
</feature>
<comment type="caution">
    <text evidence="3">The sequence shown here is derived from an EMBL/GenBank/DDBJ whole genome shotgun (WGS) entry which is preliminary data.</text>
</comment>
<dbReference type="Proteomes" id="UP001500888">
    <property type="component" value="Unassembled WGS sequence"/>
</dbReference>
<feature type="compositionally biased region" description="Low complexity" evidence="1">
    <location>
        <begin position="22"/>
        <end position="44"/>
    </location>
</feature>
<organism evidence="3 4">
    <name type="scientific">Sphaerisporangium flaviroseum</name>
    <dbReference type="NCBI Taxonomy" id="509199"/>
    <lineage>
        <taxon>Bacteria</taxon>
        <taxon>Bacillati</taxon>
        <taxon>Actinomycetota</taxon>
        <taxon>Actinomycetes</taxon>
        <taxon>Streptosporangiales</taxon>
        <taxon>Streptosporangiaceae</taxon>
        <taxon>Sphaerisporangium</taxon>
    </lineage>
</organism>
<keyword evidence="2" id="KW-0732">Signal</keyword>
<accession>A0ABP7HS70</accession>
<evidence type="ECO:0000256" key="2">
    <source>
        <dbReference type="SAM" id="SignalP"/>
    </source>
</evidence>
<keyword evidence="4" id="KW-1185">Reference proteome</keyword>
<evidence type="ECO:0008006" key="5">
    <source>
        <dbReference type="Google" id="ProtNLM"/>
    </source>
</evidence>
<proteinExistence type="predicted"/>
<name>A0ABP7HS70_9ACTN</name>
<protein>
    <recommendedName>
        <fullName evidence="5">Secreted protein</fullName>
    </recommendedName>
</protein>
<reference evidence="4" key="1">
    <citation type="journal article" date="2019" name="Int. J. Syst. Evol. Microbiol.">
        <title>The Global Catalogue of Microorganisms (GCM) 10K type strain sequencing project: providing services to taxonomists for standard genome sequencing and annotation.</title>
        <authorList>
            <consortium name="The Broad Institute Genomics Platform"/>
            <consortium name="The Broad Institute Genome Sequencing Center for Infectious Disease"/>
            <person name="Wu L."/>
            <person name="Ma J."/>
        </authorList>
    </citation>
    <scope>NUCLEOTIDE SEQUENCE [LARGE SCALE GENOMIC DNA]</scope>
    <source>
        <strain evidence="4">JCM 16908</strain>
    </source>
</reference>
<evidence type="ECO:0000313" key="4">
    <source>
        <dbReference type="Proteomes" id="UP001500888"/>
    </source>
</evidence>
<dbReference type="EMBL" id="BAAAZR010000002">
    <property type="protein sequence ID" value="GAA3799926.1"/>
    <property type="molecule type" value="Genomic_DNA"/>
</dbReference>
<feature type="chain" id="PRO_5047201239" description="Secreted protein" evidence="2">
    <location>
        <begin position="21"/>
        <end position="181"/>
    </location>
</feature>
<gene>
    <name evidence="3" type="ORF">GCM10022226_19280</name>
</gene>
<evidence type="ECO:0000256" key="1">
    <source>
        <dbReference type="SAM" id="MobiDB-lite"/>
    </source>
</evidence>
<sequence length="181" mass="18862">MCLSVVLGIGAGAAGCSAQARPNTATSNTTTPSTTTPSTTTPGAGTPGAGTPGTKGKPCAVTRGSDRRSRPPSEVLRQSPDHGQWFGDGDLWVSLPDPAYRPERVPEGYGMKIGWWRLAEGRLKLSATRIDEDKGSATVDVPSGYAPTGLQPTGVLFSQAGCWRVTGSLGYTKVRFVVAVR</sequence>
<evidence type="ECO:0000313" key="3">
    <source>
        <dbReference type="EMBL" id="GAA3799926.1"/>
    </source>
</evidence>
<feature type="region of interest" description="Disordered" evidence="1">
    <location>
        <begin position="15"/>
        <end position="87"/>
    </location>
</feature>